<evidence type="ECO:0000313" key="2">
    <source>
        <dbReference type="Proteomes" id="UP001231109"/>
    </source>
</evidence>
<accession>A0ABT9I736</accession>
<dbReference type="RefSeq" id="WP_305977863.1">
    <property type="nucleotide sequence ID" value="NZ_JAPJDZ010000292.1"/>
</dbReference>
<name>A0ABT9I736_9GAMM</name>
<gene>
    <name evidence="1" type="ORF">ORJ04_22735</name>
</gene>
<dbReference type="Proteomes" id="UP001231109">
    <property type="component" value="Unassembled WGS sequence"/>
</dbReference>
<keyword evidence="2" id="KW-1185">Reference proteome</keyword>
<evidence type="ECO:0000313" key="1">
    <source>
        <dbReference type="EMBL" id="MDP5138766.1"/>
    </source>
</evidence>
<protein>
    <submittedName>
        <fullName evidence="1">Uncharacterized protein</fullName>
    </submittedName>
</protein>
<organism evidence="1 2">
    <name type="scientific">Rheinheimera baltica</name>
    <dbReference type="NCBI Taxonomy" id="67576"/>
    <lineage>
        <taxon>Bacteria</taxon>
        <taxon>Pseudomonadati</taxon>
        <taxon>Pseudomonadota</taxon>
        <taxon>Gammaproteobacteria</taxon>
        <taxon>Chromatiales</taxon>
        <taxon>Chromatiaceae</taxon>
        <taxon>Rheinheimera</taxon>
    </lineage>
</organism>
<comment type="caution">
    <text evidence="1">The sequence shown here is derived from an EMBL/GenBank/DDBJ whole genome shotgun (WGS) entry which is preliminary data.</text>
</comment>
<dbReference type="EMBL" id="JAPJDZ010000292">
    <property type="protein sequence ID" value="MDP5138766.1"/>
    <property type="molecule type" value="Genomic_DNA"/>
</dbReference>
<sequence length="124" mass="13532">MELKDFIKEAIKDISEAITESNSELQDHGVIVNPRRVELEKNDKSNLLGYIVSPSKNPDPNFLRPVHILSFDISVMATTKQNGKEGIGVNVAGIKLGKENDKASSNDTASRLSFSIPIALPVSE</sequence>
<proteinExistence type="predicted"/>
<reference evidence="1 2" key="1">
    <citation type="submission" date="2022-11" db="EMBL/GenBank/DDBJ databases">
        <title>Viruses from the air-sea interface of a natural surface slick.</title>
        <authorList>
            <person name="Rahlff J."/>
            <person name="Holmfeldt K."/>
        </authorList>
    </citation>
    <scope>NUCLEOTIDE SEQUENCE [LARGE SCALE GENOMIC DNA]</scope>
    <source>
        <strain evidence="1 2">SMS4</strain>
    </source>
</reference>